<dbReference type="InterPro" id="IPR053159">
    <property type="entry name" value="Hybrid_Histidine_Kinase"/>
</dbReference>
<dbReference type="Gene3D" id="3.40.50.300">
    <property type="entry name" value="P-loop containing nucleotide triphosphate hydrolases"/>
    <property type="match status" value="1"/>
</dbReference>
<dbReference type="InterPro" id="IPR029787">
    <property type="entry name" value="Nucleotide_cyclase"/>
</dbReference>
<keyword evidence="5" id="KW-0723">Serine/threonine-protein kinase</keyword>
<dbReference type="InterPro" id="IPR041664">
    <property type="entry name" value="AAA_16"/>
</dbReference>
<dbReference type="Pfam" id="PF00069">
    <property type="entry name" value="Pkinase"/>
    <property type="match status" value="1"/>
</dbReference>
<dbReference type="SMART" id="SM00267">
    <property type="entry name" value="GGDEF"/>
    <property type="match status" value="1"/>
</dbReference>
<sequence>MDQIPGYTLFEKIDETRTSTVYRGRKAGDDTGQTVIVKVLNTDSPTPSEVARFRREYELVRSLEDASVVRVLDMVEHHGRIALVVEDFDGVSLKKQAARQAFSLELFLTTGIQVAEALGKLHGKKIVHRDIKPHNILLNIKTKQTKLTDFGISSTLTREEPDTGEEAAIDGTFAYMAPEQTGRMNRPVGYHTDLYALGVTFYELLTQRLPFDDISDPLELFHAHMARRPVPPVELNAAIPPVVSDIVMKLMSKEAEDRYQSSFGLAHDLKKCLEFLRANGRVERFDIAARDMSVAFVIPRKLVGREAEADRLVALFRRVEQGTSRLAVISGDTGTGKTFLAGHVCREAVSRKGFLCTGRFETLRASVPYSGFDEAFRGLIKQILSQSADRIAAWRENLLTSLGANAQLMINILPELELLIGRQPAPPELAGVEEARHRLNYAFKQFVRVFARESHPLTIFLDDLHAADPESLSLLSHLAGESDMGALFIIAAYRSDAPERGPVESILEKTESKGVPVERVHLEAFTPGQLNEFIALFLRCGMVRAEPLAGLVYKKTNGVPFFVNQFLKTIYDQGLLELDVERGWHWKAADIDRLQITDNVIELMVGKISALDSGARETLLACACLGSRFELDMAATLLGRSIDEVVADLSEAVAADLVRPEGNLYLFQHDKIREAAYSLVSENDRPGLHLRIGELLLDTTGEQELEENLFQIVYQFNCALPALADPDRRMEAARLNMRAGEKARAASAYTAAAGYFSTAASLLPDNRWETLHDLSWSLMRQLGESLFLTGDPEGANRIFDEMLAHTTDPIDRAEVDRQIVMLYTAVDKPDKAIEIGLAALARLGVRLSPHAGKLRVLRELVRFRLTQGFMPVEAVSNLPVMTDRKQRAIAALLTAVGVPAYYANPNLFAACIIMGCRMGIKYGLPEFVAFGLIPLGLIFGSKLGFLQYGYRVGKVGLKTINRFNDTPSFCKSYFVYAYFILPWCEHVKNTMHYLSLAIRHGMETGDVIFTGHSINVSAAYSMFAGLPLDGVFEAHLSHKAFLERLDSPFVLNNYMDTYEIFLQLTGTEKSTKENLQTQWNDREARLRAIEDENLQLGVFIHYAKRCMIMFLFGNYQQCFDTAVKAGPLEAYAMGTLYVAQVCFYWCLSAAKLYDEASPAGKKKNTKVMKRCVARYREWEKSCPENFTHMACLMRAEQARCAGDTGRATALYHQAMVEARKHGFLQNQALAAELAADFHFARGYDEFGRACAAEARGAYARWGAAAKVRQIEQRYGSSGPLLVARSSTGGTSSTMTAAAIDLSALRKALKAIAEERIHTKMVDRIIRAAVEFAGAQKGLLIFRKEAREEEDAQMALFVEAEWSVGSRDVAIMQSTPVDQKETLSHTVVNYVARTQESLVIHNAQEPQDILPMLHSEDYIQGNDVKSILCMPITVTTDEGTALIGLLYFENNLTRNAFTRDRIETLEIISLSAAGRLELSRKAVTDGLTGLYNHDYFQNMLQQELLLAKRKGRELSMIMIDIDHFKRFNDTWGHQAGDMVLREVAAEIRESCRSSDVVARYGGEEMALLLHETGPEAAFALAEKIRRRVEALRVEHAPGEYLQVTISLGVAGFPIHAKNKKPLVKKADDALYSSKAGGRNMVTLAT</sequence>
<dbReference type="NCBIfam" id="TIGR00254">
    <property type="entry name" value="GGDEF"/>
    <property type="match status" value="1"/>
</dbReference>
<protein>
    <submittedName>
        <fullName evidence="5">Serine/threonine protein kinase</fullName>
    </submittedName>
</protein>
<dbReference type="Gene3D" id="3.30.70.270">
    <property type="match status" value="1"/>
</dbReference>
<keyword evidence="5" id="KW-0808">Transferase</keyword>
<dbReference type="CDD" id="cd01949">
    <property type="entry name" value="GGDEF"/>
    <property type="match status" value="1"/>
</dbReference>
<reference evidence="5 6" key="1">
    <citation type="submission" date="2007-10" db="EMBL/GenBank/DDBJ databases">
        <title>Complete sequence of Desulfococcus oleovorans Hxd3.</title>
        <authorList>
            <consortium name="US DOE Joint Genome Institute"/>
            <person name="Copeland A."/>
            <person name="Lucas S."/>
            <person name="Lapidus A."/>
            <person name="Barry K."/>
            <person name="Glavina del Rio T."/>
            <person name="Dalin E."/>
            <person name="Tice H."/>
            <person name="Pitluck S."/>
            <person name="Kiss H."/>
            <person name="Brettin T."/>
            <person name="Bruce D."/>
            <person name="Detter J.C."/>
            <person name="Han C."/>
            <person name="Schmutz J."/>
            <person name="Larimer F."/>
            <person name="Land M."/>
            <person name="Hauser L."/>
            <person name="Kyrpides N."/>
            <person name="Kim E."/>
            <person name="Wawrik B."/>
            <person name="Richardson P."/>
        </authorList>
    </citation>
    <scope>NUCLEOTIDE SEQUENCE [LARGE SCALE GENOMIC DNA]</scope>
    <source>
        <strain evidence="6">DSM 6200 / JCM 39069 / Hxd3</strain>
    </source>
</reference>
<dbReference type="SUPFAM" id="SSF52540">
    <property type="entry name" value="P-loop containing nucleoside triphosphate hydrolases"/>
    <property type="match status" value="1"/>
</dbReference>
<dbReference type="SMART" id="SM00220">
    <property type="entry name" value="S_TKc"/>
    <property type="match status" value="1"/>
</dbReference>
<dbReference type="STRING" id="96561.Dole_0645"/>
<dbReference type="InterPro" id="IPR027417">
    <property type="entry name" value="P-loop_NTPase"/>
</dbReference>
<keyword evidence="2" id="KW-1133">Transmembrane helix</keyword>
<dbReference type="HOGENOM" id="CLU_000445_34_2_7"/>
<dbReference type="Gene3D" id="1.25.40.10">
    <property type="entry name" value="Tetratricopeptide repeat domain"/>
    <property type="match status" value="1"/>
</dbReference>
<keyword evidence="5" id="KW-0418">Kinase</keyword>
<dbReference type="Gene3D" id="3.30.200.20">
    <property type="entry name" value="Phosphorylase Kinase, domain 1"/>
    <property type="match status" value="1"/>
</dbReference>
<dbReference type="GO" id="GO:0016020">
    <property type="term" value="C:membrane"/>
    <property type="evidence" value="ECO:0007669"/>
    <property type="project" value="UniProtKB-SubCell"/>
</dbReference>
<feature type="domain" description="Protein kinase" evidence="3">
    <location>
        <begin position="7"/>
        <end position="270"/>
    </location>
</feature>
<evidence type="ECO:0000313" key="5">
    <source>
        <dbReference type="EMBL" id="ABW66455.1"/>
    </source>
</evidence>
<dbReference type="InterPro" id="IPR029016">
    <property type="entry name" value="GAF-like_dom_sf"/>
</dbReference>
<dbReference type="Pfam" id="PF01590">
    <property type="entry name" value="GAF"/>
    <property type="match status" value="1"/>
</dbReference>
<dbReference type="eggNOG" id="COG2203">
    <property type="taxonomic scope" value="Bacteria"/>
</dbReference>
<dbReference type="SUPFAM" id="SSF55781">
    <property type="entry name" value="GAF domain-like"/>
    <property type="match status" value="1"/>
</dbReference>
<dbReference type="InterPro" id="IPR008271">
    <property type="entry name" value="Ser/Thr_kinase_AS"/>
</dbReference>
<dbReference type="PROSITE" id="PS00108">
    <property type="entry name" value="PROTEIN_KINASE_ST"/>
    <property type="match status" value="1"/>
</dbReference>
<dbReference type="Pfam" id="PF13191">
    <property type="entry name" value="AAA_16"/>
    <property type="match status" value="1"/>
</dbReference>
<dbReference type="eggNOG" id="COG3899">
    <property type="taxonomic scope" value="Bacteria"/>
</dbReference>
<dbReference type="Pfam" id="PF00990">
    <property type="entry name" value="GGDEF"/>
    <property type="match status" value="1"/>
</dbReference>
<organism evidence="5 6">
    <name type="scientific">Desulfosudis oleivorans (strain DSM 6200 / JCM 39069 / Hxd3)</name>
    <name type="common">Desulfococcus oleovorans</name>
    <dbReference type="NCBI Taxonomy" id="96561"/>
    <lineage>
        <taxon>Bacteria</taxon>
        <taxon>Pseudomonadati</taxon>
        <taxon>Thermodesulfobacteriota</taxon>
        <taxon>Desulfobacteria</taxon>
        <taxon>Desulfobacterales</taxon>
        <taxon>Desulfosudaceae</taxon>
        <taxon>Desulfosudis</taxon>
    </lineage>
</organism>
<dbReference type="Proteomes" id="UP000008561">
    <property type="component" value="Chromosome"/>
</dbReference>
<dbReference type="PANTHER" id="PTHR43642">
    <property type="entry name" value="HYBRID SIGNAL TRANSDUCTION HISTIDINE KINASE G"/>
    <property type="match status" value="1"/>
</dbReference>
<feature type="transmembrane region" description="Helical" evidence="2">
    <location>
        <begin position="888"/>
        <end position="915"/>
    </location>
</feature>
<dbReference type="RefSeq" id="WP_012174074.1">
    <property type="nucleotide sequence ID" value="NC_009943.1"/>
</dbReference>
<evidence type="ECO:0000259" key="3">
    <source>
        <dbReference type="PROSITE" id="PS50011"/>
    </source>
</evidence>
<dbReference type="KEGG" id="dol:Dole_0645"/>
<proteinExistence type="predicted"/>
<dbReference type="CDD" id="cd14014">
    <property type="entry name" value="STKc_PknB_like"/>
    <property type="match status" value="1"/>
</dbReference>
<dbReference type="FunFam" id="3.30.70.270:FF:000001">
    <property type="entry name" value="Diguanylate cyclase domain protein"/>
    <property type="match status" value="1"/>
</dbReference>
<dbReference type="PANTHER" id="PTHR43642:SF1">
    <property type="entry name" value="HYBRID SIGNAL TRANSDUCTION HISTIDINE KINASE G"/>
    <property type="match status" value="1"/>
</dbReference>
<dbReference type="GO" id="GO:0004674">
    <property type="term" value="F:protein serine/threonine kinase activity"/>
    <property type="evidence" value="ECO:0007669"/>
    <property type="project" value="UniProtKB-KW"/>
</dbReference>
<dbReference type="EMBL" id="CP000859">
    <property type="protein sequence ID" value="ABW66455.1"/>
    <property type="molecule type" value="Genomic_DNA"/>
</dbReference>
<comment type="subcellular location">
    <subcellularLocation>
        <location evidence="1">Membrane</location>
        <topology evidence="1">Single-pass membrane protein</topology>
    </subcellularLocation>
</comment>
<dbReference type="InterPro" id="IPR043128">
    <property type="entry name" value="Rev_trsase/Diguanyl_cyclase"/>
</dbReference>
<dbReference type="InterPro" id="IPR000160">
    <property type="entry name" value="GGDEF_dom"/>
</dbReference>
<evidence type="ECO:0000256" key="1">
    <source>
        <dbReference type="ARBA" id="ARBA00004167"/>
    </source>
</evidence>
<dbReference type="eggNOG" id="COG0515">
    <property type="taxonomic scope" value="Bacteria"/>
</dbReference>
<feature type="transmembrane region" description="Helical" evidence="2">
    <location>
        <begin position="927"/>
        <end position="950"/>
    </location>
</feature>
<dbReference type="GO" id="GO:0005524">
    <property type="term" value="F:ATP binding"/>
    <property type="evidence" value="ECO:0007669"/>
    <property type="project" value="InterPro"/>
</dbReference>
<dbReference type="PROSITE" id="PS50887">
    <property type="entry name" value="GGDEF"/>
    <property type="match status" value="1"/>
</dbReference>
<dbReference type="InterPro" id="IPR011009">
    <property type="entry name" value="Kinase-like_dom_sf"/>
</dbReference>
<keyword evidence="2" id="KW-0472">Membrane</keyword>
<feature type="domain" description="GGDEF" evidence="4">
    <location>
        <begin position="1511"/>
        <end position="1644"/>
    </location>
</feature>
<dbReference type="PROSITE" id="PS50011">
    <property type="entry name" value="PROTEIN_KINASE_DOM"/>
    <property type="match status" value="1"/>
</dbReference>
<dbReference type="InterPro" id="IPR011990">
    <property type="entry name" value="TPR-like_helical_dom_sf"/>
</dbReference>
<dbReference type="Gene3D" id="1.10.510.10">
    <property type="entry name" value="Transferase(Phosphotransferase) domain 1"/>
    <property type="match status" value="1"/>
</dbReference>
<keyword evidence="2" id="KW-0812">Transmembrane</keyword>
<dbReference type="SUPFAM" id="SSF48452">
    <property type="entry name" value="TPR-like"/>
    <property type="match status" value="1"/>
</dbReference>
<dbReference type="OrthoDB" id="5521237at2"/>
<name>A8ZUP2_DESOH</name>
<dbReference type="eggNOG" id="COG3706">
    <property type="taxonomic scope" value="Bacteria"/>
</dbReference>
<evidence type="ECO:0000313" key="6">
    <source>
        <dbReference type="Proteomes" id="UP000008561"/>
    </source>
</evidence>
<dbReference type="SUPFAM" id="SSF55073">
    <property type="entry name" value="Nucleotide cyclase"/>
    <property type="match status" value="1"/>
</dbReference>
<keyword evidence="6" id="KW-1185">Reference proteome</keyword>
<dbReference type="Gene3D" id="3.30.450.40">
    <property type="match status" value="1"/>
</dbReference>
<gene>
    <name evidence="5" type="ordered locus">Dole_0645</name>
</gene>
<accession>A8ZUP2</accession>
<dbReference type="InterPro" id="IPR000719">
    <property type="entry name" value="Prot_kinase_dom"/>
</dbReference>
<evidence type="ECO:0000259" key="4">
    <source>
        <dbReference type="PROSITE" id="PS50887"/>
    </source>
</evidence>
<dbReference type="InterPro" id="IPR003018">
    <property type="entry name" value="GAF"/>
</dbReference>
<evidence type="ECO:0000256" key="2">
    <source>
        <dbReference type="SAM" id="Phobius"/>
    </source>
</evidence>
<dbReference type="SUPFAM" id="SSF56112">
    <property type="entry name" value="Protein kinase-like (PK-like)"/>
    <property type="match status" value="1"/>
</dbReference>